<dbReference type="VEuPathDB" id="PlasmoDB:PocGH01_14030000"/>
<keyword evidence="1" id="KW-0812">Transmembrane</keyword>
<evidence type="ECO:0000313" key="4">
    <source>
        <dbReference type="Proteomes" id="UP000243200"/>
    </source>
</evidence>
<evidence type="ECO:0000256" key="1">
    <source>
        <dbReference type="SAM" id="Phobius"/>
    </source>
</evidence>
<evidence type="ECO:0000256" key="2">
    <source>
        <dbReference type="SAM" id="SignalP"/>
    </source>
</evidence>
<keyword evidence="2" id="KW-0732">Signal</keyword>
<feature type="transmembrane region" description="Helical" evidence="1">
    <location>
        <begin position="153"/>
        <end position="175"/>
    </location>
</feature>
<organism evidence="3 4">
    <name type="scientific">Plasmodium ovale</name>
    <name type="common">malaria parasite P. ovale</name>
    <dbReference type="NCBI Taxonomy" id="36330"/>
    <lineage>
        <taxon>Eukaryota</taxon>
        <taxon>Sar</taxon>
        <taxon>Alveolata</taxon>
        <taxon>Apicomplexa</taxon>
        <taxon>Aconoidasida</taxon>
        <taxon>Haemosporida</taxon>
        <taxon>Plasmodiidae</taxon>
        <taxon>Plasmodium</taxon>
        <taxon>Plasmodium (Plasmodium)</taxon>
    </lineage>
</organism>
<reference evidence="3 4" key="1">
    <citation type="submission" date="2016-06" db="EMBL/GenBank/DDBJ databases">
        <authorList>
            <consortium name="Pathogen Informatics"/>
        </authorList>
    </citation>
    <scope>NUCLEOTIDE SEQUENCE [LARGE SCALE GENOMIC DNA]</scope>
    <source>
        <strain evidence="3">PowCR01</strain>
    </source>
</reference>
<keyword evidence="1" id="KW-1133">Transmembrane helix</keyword>
<accession>A0A1C3L4Y1</accession>
<protein>
    <recommendedName>
        <fullName evidence="5">Transmembrane protein</fullName>
    </recommendedName>
</protein>
<dbReference type="EMBL" id="LT594518">
    <property type="protein sequence ID" value="SBT82381.1"/>
    <property type="molecule type" value="Genomic_DNA"/>
</dbReference>
<dbReference type="OrthoDB" id="370410at2759"/>
<evidence type="ECO:0008006" key="5">
    <source>
        <dbReference type="Google" id="ProtNLM"/>
    </source>
</evidence>
<keyword evidence="1" id="KW-0472">Membrane</keyword>
<sequence length="194" mass="22657">MLSIFFIFLSFFCFLIQRAPCDIIIVDSNEVLQSFDKDTVLNLSEKVFNIFLDTKKSKVTINGTCADIKELIKGRSLKYLDEIETHKYIKSKDTFNFSIYVYTVNGQADIIPGIYKKHPNYISYIITCKESDIFDNPEDAKENKNVFHTNPVILSQLMIVFLIFFFLFIGFYVLVNISTPKIYEERQLVINKEH</sequence>
<dbReference type="Proteomes" id="UP000243200">
    <property type="component" value="Chromosome 14"/>
</dbReference>
<gene>
    <name evidence="3" type="primary">PowCR01_140024300</name>
    <name evidence="3" type="ORF">POWCR01_140024300</name>
</gene>
<name>A0A1C3L4Y1_PLAOA</name>
<feature type="chain" id="PRO_5008678343" description="Transmembrane protein" evidence="2">
    <location>
        <begin position="22"/>
        <end position="194"/>
    </location>
</feature>
<dbReference type="VEuPathDB" id="PlasmoDB:POWCR01_140024300"/>
<feature type="signal peptide" evidence="2">
    <location>
        <begin position="1"/>
        <end position="21"/>
    </location>
</feature>
<dbReference type="AlphaFoldDB" id="A0A1C3L4Y1"/>
<evidence type="ECO:0000313" key="3">
    <source>
        <dbReference type="EMBL" id="SBT82381.1"/>
    </source>
</evidence>
<proteinExistence type="predicted"/>